<dbReference type="RefSeq" id="WP_234880151.1">
    <property type="nucleotide sequence ID" value="NZ_AP022586.1"/>
</dbReference>
<dbReference type="AlphaFoldDB" id="A0AAD1IM14"/>
<accession>A0AAD1IM14</accession>
<evidence type="ECO:0000259" key="1">
    <source>
        <dbReference type="SMART" id="SM00226"/>
    </source>
</evidence>
<dbReference type="InterPro" id="IPR036196">
    <property type="entry name" value="Ptyr_pPase_sf"/>
</dbReference>
<proteinExistence type="predicted"/>
<name>A0AAD1IM14_9MYCO</name>
<evidence type="ECO:0000313" key="3">
    <source>
        <dbReference type="Proteomes" id="UP000466607"/>
    </source>
</evidence>
<protein>
    <recommendedName>
        <fullName evidence="1">Phosphotyrosine protein phosphatase I domain-containing protein</fullName>
    </recommendedName>
</protein>
<dbReference type="Proteomes" id="UP000466607">
    <property type="component" value="Chromosome"/>
</dbReference>
<organism evidence="2 3">
    <name type="scientific">Mycolicibacterium litorale</name>
    <dbReference type="NCBI Taxonomy" id="758802"/>
    <lineage>
        <taxon>Bacteria</taxon>
        <taxon>Bacillati</taxon>
        <taxon>Actinomycetota</taxon>
        <taxon>Actinomycetes</taxon>
        <taxon>Mycobacteriales</taxon>
        <taxon>Mycobacteriaceae</taxon>
        <taxon>Mycolicibacterium</taxon>
    </lineage>
</organism>
<dbReference type="EMBL" id="AP022586">
    <property type="protein sequence ID" value="BBY17614.1"/>
    <property type="molecule type" value="Genomic_DNA"/>
</dbReference>
<evidence type="ECO:0000313" key="2">
    <source>
        <dbReference type="EMBL" id="BBY17614.1"/>
    </source>
</evidence>
<dbReference type="InterPro" id="IPR023485">
    <property type="entry name" value="Ptyr_pPase"/>
</dbReference>
<sequence>MAERLAVAYLTRARLSGVLVSSAGTRAVVGHPIHDLAAQVLSDLGGETTDFAARLLTPKIASNADLVITMSRYHRDRVLEMAPRQLKKTYTLAEAAELVTEFGPTSIAGLARFRPLLAGDQAPDIPDPIGQGPEAFAKVGRQIVDLLPPIMDLCRISFEG</sequence>
<dbReference type="SUPFAM" id="SSF52788">
    <property type="entry name" value="Phosphotyrosine protein phosphatases I"/>
    <property type="match status" value="1"/>
</dbReference>
<keyword evidence="3" id="KW-1185">Reference proteome</keyword>
<reference evidence="2 3" key="1">
    <citation type="journal article" date="2019" name="Emerg. Microbes Infect.">
        <title>Comprehensive subspecies identification of 175 nontuberculous mycobacteria species based on 7547 genomic profiles.</title>
        <authorList>
            <person name="Matsumoto Y."/>
            <person name="Kinjo T."/>
            <person name="Motooka D."/>
            <person name="Nabeya D."/>
            <person name="Jung N."/>
            <person name="Uechi K."/>
            <person name="Horii T."/>
            <person name="Iida T."/>
            <person name="Fujita J."/>
            <person name="Nakamura S."/>
        </authorList>
    </citation>
    <scope>NUCLEOTIDE SEQUENCE [LARGE SCALE GENOMIC DNA]</scope>
    <source>
        <strain evidence="2 3">JCM 17423</strain>
    </source>
</reference>
<feature type="domain" description="Phosphotyrosine protein phosphatase I" evidence="1">
    <location>
        <begin position="1"/>
        <end position="153"/>
    </location>
</feature>
<dbReference type="Pfam" id="PF01451">
    <property type="entry name" value="LMWPc"/>
    <property type="match status" value="1"/>
</dbReference>
<dbReference type="SMART" id="SM00226">
    <property type="entry name" value="LMWPc"/>
    <property type="match status" value="1"/>
</dbReference>
<dbReference type="Gene3D" id="3.40.50.2300">
    <property type="match status" value="1"/>
</dbReference>
<gene>
    <name evidence="2" type="ORF">MLIT_32060</name>
</gene>